<sequence length="167" mass="17880">MVLPIGVPNKILIKVYKQLKDGTGSGCEYAANLPEPEYEDAAIAMDTSGDKNKDCSAHDTTNAAVIQHDSDEVHCLRLEIAEVQASLADIQNKLSSQNNGEHAVTREIGNGIPVDAELENSNRSISMHLPAALNSSHSSVPSGMGLSNHRVPEDSLPPVNVVPQHIR</sequence>
<evidence type="ECO:0000313" key="2">
    <source>
        <dbReference type="EMBL" id="KAK6166109.1"/>
    </source>
</evidence>
<evidence type="ECO:0000313" key="3">
    <source>
        <dbReference type="Proteomes" id="UP001347796"/>
    </source>
</evidence>
<name>A0AAN8GGT5_PATCE</name>
<dbReference type="EMBL" id="JAZGQO010000021">
    <property type="protein sequence ID" value="KAK6166109.1"/>
    <property type="molecule type" value="Genomic_DNA"/>
</dbReference>
<gene>
    <name evidence="2" type="ORF">SNE40_022875</name>
</gene>
<dbReference type="Proteomes" id="UP001347796">
    <property type="component" value="Unassembled WGS sequence"/>
</dbReference>
<reference evidence="2 3" key="1">
    <citation type="submission" date="2024-01" db="EMBL/GenBank/DDBJ databases">
        <title>The genome of the rayed Mediterranean limpet Patella caerulea (Linnaeus, 1758).</title>
        <authorList>
            <person name="Anh-Thu Weber A."/>
            <person name="Halstead-Nussloch G."/>
        </authorList>
    </citation>
    <scope>NUCLEOTIDE SEQUENCE [LARGE SCALE GENOMIC DNA]</scope>
    <source>
        <strain evidence="2">AATW-2023a</strain>
        <tissue evidence="2">Whole specimen</tissue>
    </source>
</reference>
<proteinExistence type="predicted"/>
<accession>A0AAN8GGT5</accession>
<dbReference type="AlphaFoldDB" id="A0AAN8GGT5"/>
<evidence type="ECO:0000256" key="1">
    <source>
        <dbReference type="SAM" id="MobiDB-lite"/>
    </source>
</evidence>
<keyword evidence="3" id="KW-1185">Reference proteome</keyword>
<comment type="caution">
    <text evidence="2">The sequence shown here is derived from an EMBL/GenBank/DDBJ whole genome shotgun (WGS) entry which is preliminary data.</text>
</comment>
<feature type="region of interest" description="Disordered" evidence="1">
    <location>
        <begin position="134"/>
        <end position="167"/>
    </location>
</feature>
<protein>
    <submittedName>
        <fullName evidence="2">Uncharacterized protein</fullName>
    </submittedName>
</protein>
<organism evidence="2 3">
    <name type="scientific">Patella caerulea</name>
    <name type="common">Rayed Mediterranean limpet</name>
    <dbReference type="NCBI Taxonomy" id="87958"/>
    <lineage>
        <taxon>Eukaryota</taxon>
        <taxon>Metazoa</taxon>
        <taxon>Spiralia</taxon>
        <taxon>Lophotrochozoa</taxon>
        <taxon>Mollusca</taxon>
        <taxon>Gastropoda</taxon>
        <taxon>Patellogastropoda</taxon>
        <taxon>Patelloidea</taxon>
        <taxon>Patellidae</taxon>
        <taxon>Patella</taxon>
    </lineage>
</organism>